<protein>
    <submittedName>
        <fullName evidence="4">Unannotated protein</fullName>
    </submittedName>
</protein>
<name>A0A6J7KDW9_9ZZZZ</name>
<feature type="transmembrane region" description="Helical" evidence="3">
    <location>
        <begin position="85"/>
        <end position="107"/>
    </location>
</feature>
<feature type="coiled-coil region" evidence="1">
    <location>
        <begin position="140"/>
        <end position="167"/>
    </location>
</feature>
<evidence type="ECO:0000256" key="1">
    <source>
        <dbReference type="SAM" id="Coils"/>
    </source>
</evidence>
<dbReference type="EMBL" id="CAFBNO010000019">
    <property type="protein sequence ID" value="CAB4953747.1"/>
    <property type="molecule type" value="Genomic_DNA"/>
</dbReference>
<gene>
    <name evidence="4" type="ORF">UFOPK3837_00603</name>
</gene>
<accession>A0A6J7KDW9</accession>
<evidence type="ECO:0000256" key="3">
    <source>
        <dbReference type="SAM" id="Phobius"/>
    </source>
</evidence>
<feature type="compositionally biased region" description="Polar residues" evidence="2">
    <location>
        <begin position="22"/>
        <end position="34"/>
    </location>
</feature>
<keyword evidence="1" id="KW-0175">Coiled coil</keyword>
<organism evidence="4">
    <name type="scientific">freshwater metagenome</name>
    <dbReference type="NCBI Taxonomy" id="449393"/>
    <lineage>
        <taxon>unclassified sequences</taxon>
        <taxon>metagenomes</taxon>
        <taxon>ecological metagenomes</taxon>
    </lineage>
</organism>
<feature type="region of interest" description="Disordered" evidence="2">
    <location>
        <begin position="1"/>
        <end position="42"/>
    </location>
</feature>
<keyword evidence="3" id="KW-1133">Transmembrane helix</keyword>
<dbReference type="AlphaFoldDB" id="A0A6J7KDW9"/>
<evidence type="ECO:0000313" key="4">
    <source>
        <dbReference type="EMBL" id="CAB4953747.1"/>
    </source>
</evidence>
<keyword evidence="3" id="KW-0812">Transmembrane</keyword>
<evidence type="ECO:0000256" key="2">
    <source>
        <dbReference type="SAM" id="MobiDB-lite"/>
    </source>
</evidence>
<sequence length="167" mass="17983">MAKPSYEYNQHPHAEKRKKTGPVTTHAKSSTPTGAPSSAEAPVASVNQRIGLGITRRVGTMWAAYAFFALTLVSLPAAIGSGNVIVIVSWVAQTFLQLVLLPIIIVGQNIQAAASDRRAIATYEDAGAILEEAKEIQLHLGDQDQALSNLIDRLEALEKQVKTQLKQ</sequence>
<proteinExistence type="predicted"/>
<reference evidence="4" key="1">
    <citation type="submission" date="2020-05" db="EMBL/GenBank/DDBJ databases">
        <authorList>
            <person name="Chiriac C."/>
            <person name="Salcher M."/>
            <person name="Ghai R."/>
            <person name="Kavagutti S V."/>
        </authorList>
    </citation>
    <scope>NUCLEOTIDE SEQUENCE</scope>
</reference>
<feature type="transmembrane region" description="Helical" evidence="3">
    <location>
        <begin position="58"/>
        <end position="79"/>
    </location>
</feature>
<keyword evidence="3" id="KW-0472">Membrane</keyword>